<dbReference type="Proteomes" id="UP001558613">
    <property type="component" value="Unassembled WGS sequence"/>
</dbReference>
<reference evidence="1 2" key="1">
    <citation type="submission" date="2023-09" db="EMBL/GenBank/DDBJ databases">
        <authorList>
            <person name="Wang M."/>
        </authorList>
    </citation>
    <scope>NUCLEOTIDE SEQUENCE [LARGE SCALE GENOMIC DNA]</scope>
    <source>
        <strain evidence="1">GT-2023</strain>
        <tissue evidence="1">Liver</tissue>
    </source>
</reference>
<evidence type="ECO:0008006" key="3">
    <source>
        <dbReference type="Google" id="ProtNLM"/>
    </source>
</evidence>
<protein>
    <recommendedName>
        <fullName evidence="3">Secreted protein</fullName>
    </recommendedName>
</protein>
<comment type="caution">
    <text evidence="1">The sequence shown here is derived from an EMBL/GenBank/DDBJ whole genome shotgun (WGS) entry which is preliminary data.</text>
</comment>
<proteinExistence type="predicted"/>
<evidence type="ECO:0000313" key="2">
    <source>
        <dbReference type="Proteomes" id="UP001558613"/>
    </source>
</evidence>
<sequence>MSHLFLTLSLGSGRVLTCSRFDLARFLRHCLLFALLQAASMRTSDLTQLLCGLFGRLRRAGPVAKAPPKRLAPSKDCVSFVFNHTTPQMLGKNKP</sequence>
<keyword evidence="2" id="KW-1185">Reference proteome</keyword>
<name>A0ABR3N9K9_9TELE</name>
<accession>A0ABR3N9K9</accession>
<dbReference type="EMBL" id="JAYMGO010000005">
    <property type="protein sequence ID" value="KAL1273656.1"/>
    <property type="molecule type" value="Genomic_DNA"/>
</dbReference>
<organism evidence="1 2">
    <name type="scientific">Cirrhinus molitorella</name>
    <name type="common">mud carp</name>
    <dbReference type="NCBI Taxonomy" id="172907"/>
    <lineage>
        <taxon>Eukaryota</taxon>
        <taxon>Metazoa</taxon>
        <taxon>Chordata</taxon>
        <taxon>Craniata</taxon>
        <taxon>Vertebrata</taxon>
        <taxon>Euteleostomi</taxon>
        <taxon>Actinopterygii</taxon>
        <taxon>Neopterygii</taxon>
        <taxon>Teleostei</taxon>
        <taxon>Ostariophysi</taxon>
        <taxon>Cypriniformes</taxon>
        <taxon>Cyprinidae</taxon>
        <taxon>Labeoninae</taxon>
        <taxon>Labeonini</taxon>
        <taxon>Cirrhinus</taxon>
    </lineage>
</organism>
<gene>
    <name evidence="1" type="ORF">QQF64_026470</name>
</gene>
<evidence type="ECO:0000313" key="1">
    <source>
        <dbReference type="EMBL" id="KAL1273656.1"/>
    </source>
</evidence>